<dbReference type="Gene3D" id="1.10.10.60">
    <property type="entry name" value="Homeodomain-like"/>
    <property type="match status" value="1"/>
</dbReference>
<dbReference type="InterPro" id="IPR006600">
    <property type="entry name" value="HTH_CenpB_DNA-bd_dom"/>
</dbReference>
<dbReference type="SUPFAM" id="SSF46689">
    <property type="entry name" value="Homeodomain-like"/>
    <property type="match status" value="1"/>
</dbReference>
<dbReference type="InterPro" id="IPR009057">
    <property type="entry name" value="Homeodomain-like_sf"/>
</dbReference>
<dbReference type="Proteomes" id="UP000232722">
    <property type="component" value="Unassembled WGS sequence"/>
</dbReference>
<proteinExistence type="predicted"/>
<comment type="caution">
    <text evidence="3">The sequence shown here is derived from an EMBL/GenBank/DDBJ whole genome shotgun (WGS) entry which is preliminary data.</text>
</comment>
<protein>
    <recommendedName>
        <fullName evidence="2">HTH CENPB-type domain-containing protein</fullName>
    </recommendedName>
</protein>
<evidence type="ECO:0000313" key="3">
    <source>
        <dbReference type="EMBL" id="PKB91964.1"/>
    </source>
</evidence>
<keyword evidence="1" id="KW-0238">DNA-binding</keyword>
<name>A0A2N0NBK3_9GLOM</name>
<evidence type="ECO:0000313" key="4">
    <source>
        <dbReference type="Proteomes" id="UP000232722"/>
    </source>
</evidence>
<evidence type="ECO:0000256" key="1">
    <source>
        <dbReference type="ARBA" id="ARBA00023125"/>
    </source>
</evidence>
<feature type="domain" description="HTH CENPB-type" evidence="2">
    <location>
        <begin position="10"/>
        <end position="45"/>
    </location>
</feature>
<dbReference type="GO" id="GO:0003677">
    <property type="term" value="F:DNA binding"/>
    <property type="evidence" value="ECO:0007669"/>
    <property type="project" value="UniProtKB-KW"/>
</dbReference>
<accession>A0A2N0NBK3</accession>
<dbReference type="EMBL" id="LLXJ01012952">
    <property type="protein sequence ID" value="PKB91964.1"/>
    <property type="molecule type" value="Genomic_DNA"/>
</dbReference>
<gene>
    <name evidence="3" type="ORF">RhiirA5_446690</name>
</gene>
<dbReference type="AlphaFoldDB" id="A0A2N0NBK3"/>
<reference evidence="3 4" key="2">
    <citation type="submission" date="2017-09" db="EMBL/GenBank/DDBJ databases">
        <title>Extensive intraspecific genome diversity in a model arbuscular mycorrhizal fungus.</title>
        <authorList>
            <person name="Chen E.C."/>
            <person name="Morin E."/>
            <person name="Beaudet D."/>
            <person name="Noel J."/>
            <person name="Ndikumana S."/>
            <person name="Charron P."/>
            <person name="St-Onge C."/>
            <person name="Giorgi J."/>
            <person name="Grigoriev I.V."/>
            <person name="Roux C."/>
            <person name="Martin F.M."/>
            <person name="Corradi N."/>
        </authorList>
    </citation>
    <scope>NUCLEOTIDE SEQUENCE [LARGE SCALE GENOMIC DNA]</scope>
    <source>
        <strain evidence="3 4">A5</strain>
    </source>
</reference>
<dbReference type="Pfam" id="PF03221">
    <property type="entry name" value="HTH_Tnp_Tc5"/>
    <property type="match status" value="1"/>
</dbReference>
<sequence length="62" mass="7383">MLVKNALMIQIEEALILWVLKVLENGVDINDQVLHEKTIAFASLYKVENFKRRLDWWILKKT</sequence>
<evidence type="ECO:0000259" key="2">
    <source>
        <dbReference type="Pfam" id="PF03221"/>
    </source>
</evidence>
<organism evidence="3 4">
    <name type="scientific">Rhizophagus irregularis</name>
    <dbReference type="NCBI Taxonomy" id="588596"/>
    <lineage>
        <taxon>Eukaryota</taxon>
        <taxon>Fungi</taxon>
        <taxon>Fungi incertae sedis</taxon>
        <taxon>Mucoromycota</taxon>
        <taxon>Glomeromycotina</taxon>
        <taxon>Glomeromycetes</taxon>
        <taxon>Glomerales</taxon>
        <taxon>Glomeraceae</taxon>
        <taxon>Rhizophagus</taxon>
    </lineage>
</organism>
<reference evidence="3 4" key="1">
    <citation type="submission" date="2016-04" db="EMBL/GenBank/DDBJ databases">
        <title>Genome analyses suggest a sexual origin of heterokaryosis in a supposedly ancient asexual fungus.</title>
        <authorList>
            <person name="Ropars J."/>
            <person name="Sedzielewska K."/>
            <person name="Noel J."/>
            <person name="Charron P."/>
            <person name="Farinelli L."/>
            <person name="Marton T."/>
            <person name="Kruger M."/>
            <person name="Pelin A."/>
            <person name="Brachmann A."/>
            <person name="Corradi N."/>
        </authorList>
    </citation>
    <scope>NUCLEOTIDE SEQUENCE [LARGE SCALE GENOMIC DNA]</scope>
    <source>
        <strain evidence="3 4">A5</strain>
    </source>
</reference>